<protein>
    <submittedName>
        <fullName evidence="5">Glycerol acyltransferase</fullName>
    </submittedName>
</protein>
<proteinExistence type="predicted"/>
<evidence type="ECO:0000256" key="3">
    <source>
        <dbReference type="ARBA" id="ARBA00023315"/>
    </source>
</evidence>
<dbReference type="OrthoDB" id="9796839at2"/>
<name>A0A085ZD47_9FLAO</name>
<dbReference type="GO" id="GO:0006654">
    <property type="term" value="P:phosphatidic acid biosynthetic process"/>
    <property type="evidence" value="ECO:0007669"/>
    <property type="project" value="TreeGrafter"/>
</dbReference>
<dbReference type="EMBL" id="JPRO01000012">
    <property type="protein sequence ID" value="KFF02361.1"/>
    <property type="molecule type" value="Genomic_DNA"/>
</dbReference>
<dbReference type="GO" id="GO:0003841">
    <property type="term" value="F:1-acylglycerol-3-phosphate O-acyltransferase activity"/>
    <property type="evidence" value="ECO:0007669"/>
    <property type="project" value="TreeGrafter"/>
</dbReference>
<keyword evidence="6" id="KW-1185">Reference proteome</keyword>
<dbReference type="AlphaFoldDB" id="A0A085ZD47"/>
<dbReference type="PANTHER" id="PTHR10434">
    <property type="entry name" value="1-ACYL-SN-GLYCEROL-3-PHOSPHATE ACYLTRANSFERASE"/>
    <property type="match status" value="1"/>
</dbReference>
<dbReference type="SUPFAM" id="SSF69593">
    <property type="entry name" value="Glycerol-3-phosphate (1)-acyltransferase"/>
    <property type="match status" value="1"/>
</dbReference>
<keyword evidence="2 5" id="KW-0808">Transferase</keyword>
<evidence type="ECO:0000256" key="2">
    <source>
        <dbReference type="ARBA" id="ARBA00022679"/>
    </source>
</evidence>
<sequence length="200" mass="22699">MKKFIGKLMLKILGWKVVLQGDAKSLDRCILVVAPHTHNMEYLLGNLAYWSLGKPLKIIIKDAHTKAWYGSIVRGLGGIGIDRTQKNDLVSFVAKQFEKEDFSLVITPEGTRSWVPKWRKGFYHMALAAKVPIVLAAGDFKRNIVYLGYTIPYERIASVPFSEIMEEIQEYYIKNDIGPKIPANWNPNIMGTGNEEEVRS</sequence>
<dbReference type="PANTHER" id="PTHR10434:SF9">
    <property type="entry name" value="PHOSPHOLIPID_GLYCEROL ACYLTRANSFERASE DOMAIN-CONTAINING PROTEIN"/>
    <property type="match status" value="1"/>
</dbReference>
<organism evidence="5 6">
    <name type="scientific">Chryseobacterium luteum</name>
    <dbReference type="NCBI Taxonomy" id="421531"/>
    <lineage>
        <taxon>Bacteria</taxon>
        <taxon>Pseudomonadati</taxon>
        <taxon>Bacteroidota</taxon>
        <taxon>Flavobacteriia</taxon>
        <taxon>Flavobacteriales</taxon>
        <taxon>Weeksellaceae</taxon>
        <taxon>Chryseobacterium group</taxon>
        <taxon>Chryseobacterium</taxon>
    </lineage>
</organism>
<comment type="pathway">
    <text evidence="1">Lipid metabolism.</text>
</comment>
<dbReference type="Pfam" id="PF01553">
    <property type="entry name" value="Acyltransferase"/>
    <property type="match status" value="1"/>
</dbReference>
<dbReference type="Proteomes" id="UP000028703">
    <property type="component" value="Unassembled WGS sequence"/>
</dbReference>
<reference evidence="5 6" key="1">
    <citation type="submission" date="2014-07" db="EMBL/GenBank/DDBJ databases">
        <title>Genome of Chryseobacterium luteum DSM 18605.</title>
        <authorList>
            <person name="Stropko S.J."/>
            <person name="Pipes S.E."/>
            <person name="Newman J.D."/>
        </authorList>
    </citation>
    <scope>NUCLEOTIDE SEQUENCE [LARGE SCALE GENOMIC DNA]</scope>
    <source>
        <strain evidence="5 6">DSM 18605</strain>
    </source>
</reference>
<evidence type="ECO:0000313" key="5">
    <source>
        <dbReference type="EMBL" id="KFF02361.1"/>
    </source>
</evidence>
<keyword evidence="3 5" id="KW-0012">Acyltransferase</keyword>
<dbReference type="RefSeq" id="WP_034705822.1">
    <property type="nucleotide sequence ID" value="NZ_JPRO01000012.1"/>
</dbReference>
<dbReference type="STRING" id="421531.IX38_14180"/>
<dbReference type="eggNOG" id="COG0204">
    <property type="taxonomic scope" value="Bacteria"/>
</dbReference>
<feature type="domain" description="Phospholipid/glycerol acyltransferase" evidence="4">
    <location>
        <begin position="30"/>
        <end position="141"/>
    </location>
</feature>
<gene>
    <name evidence="5" type="ORF">IX38_14180</name>
</gene>
<dbReference type="SMART" id="SM00563">
    <property type="entry name" value="PlsC"/>
    <property type="match status" value="1"/>
</dbReference>
<comment type="caution">
    <text evidence="5">The sequence shown here is derived from an EMBL/GenBank/DDBJ whole genome shotgun (WGS) entry which is preliminary data.</text>
</comment>
<evidence type="ECO:0000313" key="6">
    <source>
        <dbReference type="Proteomes" id="UP000028703"/>
    </source>
</evidence>
<evidence type="ECO:0000256" key="1">
    <source>
        <dbReference type="ARBA" id="ARBA00005189"/>
    </source>
</evidence>
<dbReference type="InterPro" id="IPR002123">
    <property type="entry name" value="Plipid/glycerol_acylTrfase"/>
</dbReference>
<evidence type="ECO:0000259" key="4">
    <source>
        <dbReference type="SMART" id="SM00563"/>
    </source>
</evidence>
<accession>A0A085ZD47</accession>